<feature type="compositionally biased region" description="Basic residues" evidence="1">
    <location>
        <begin position="174"/>
        <end position="183"/>
    </location>
</feature>
<accession>A0A9W6KR31</accession>
<reference evidence="3" key="1">
    <citation type="journal article" date="2014" name="Int. J. Syst. Evol. Microbiol.">
        <title>Complete genome sequence of Corynebacterium casei LMG S-19264T (=DSM 44701T), isolated from a smear-ripened cheese.</title>
        <authorList>
            <consortium name="US DOE Joint Genome Institute (JGI-PGF)"/>
            <person name="Walter F."/>
            <person name="Albersmeier A."/>
            <person name="Kalinowski J."/>
            <person name="Ruckert C."/>
        </authorList>
    </citation>
    <scope>NUCLEOTIDE SEQUENCE</scope>
    <source>
        <strain evidence="3">VKM Ac-1321</strain>
    </source>
</reference>
<feature type="compositionally biased region" description="Low complexity" evidence="1">
    <location>
        <begin position="146"/>
        <end position="155"/>
    </location>
</feature>
<evidence type="ECO:0000259" key="2">
    <source>
        <dbReference type="Pfam" id="PF02371"/>
    </source>
</evidence>
<keyword evidence="4" id="KW-1185">Reference proteome</keyword>
<dbReference type="Proteomes" id="UP001143480">
    <property type="component" value="Unassembled WGS sequence"/>
</dbReference>
<feature type="domain" description="Transposase IS116/IS110/IS902 C-terminal" evidence="2">
    <location>
        <begin position="69"/>
        <end position="147"/>
    </location>
</feature>
<organism evidence="3 4">
    <name type="scientific">Dactylosporangium matsuzakiense</name>
    <dbReference type="NCBI Taxonomy" id="53360"/>
    <lineage>
        <taxon>Bacteria</taxon>
        <taxon>Bacillati</taxon>
        <taxon>Actinomycetota</taxon>
        <taxon>Actinomycetes</taxon>
        <taxon>Micromonosporales</taxon>
        <taxon>Micromonosporaceae</taxon>
        <taxon>Dactylosporangium</taxon>
    </lineage>
</organism>
<dbReference type="InterPro" id="IPR047650">
    <property type="entry name" value="Transpos_IS110"/>
</dbReference>
<comment type="caution">
    <text evidence="3">The sequence shown here is derived from an EMBL/GenBank/DDBJ whole genome shotgun (WGS) entry which is preliminary data.</text>
</comment>
<evidence type="ECO:0000313" key="4">
    <source>
        <dbReference type="Proteomes" id="UP001143480"/>
    </source>
</evidence>
<dbReference type="AlphaFoldDB" id="A0A9W6KR31"/>
<dbReference type="PANTHER" id="PTHR33055:SF3">
    <property type="entry name" value="PUTATIVE TRANSPOSASE FOR IS117-RELATED"/>
    <property type="match status" value="1"/>
</dbReference>
<protein>
    <recommendedName>
        <fullName evidence="2">Transposase IS116/IS110/IS902 C-terminal domain-containing protein</fullName>
    </recommendedName>
</protein>
<gene>
    <name evidence="3" type="ORF">GCM10017581_068510</name>
</gene>
<dbReference type="PANTHER" id="PTHR33055">
    <property type="entry name" value="TRANSPOSASE FOR INSERTION SEQUENCE ELEMENT IS1111A"/>
    <property type="match status" value="1"/>
</dbReference>
<name>A0A9W6KR31_9ACTN</name>
<feature type="region of interest" description="Disordered" evidence="1">
    <location>
        <begin position="146"/>
        <end position="215"/>
    </location>
</feature>
<dbReference type="GO" id="GO:0006313">
    <property type="term" value="P:DNA transposition"/>
    <property type="evidence" value="ECO:0007669"/>
    <property type="project" value="InterPro"/>
</dbReference>
<sequence>MRAGSPRLANTLPARITAALSQQTVTVPGTTDFGPVIAGVARQLRDIHRERAQLATDLETRLADHPLAQVLTSMPGIGVRTCLKILTIIGDGSAFPTPGHLASYAGLAPVTRQSGSSIKGETHTRRGNHALKSALFLSAFASLAHPPTQPRLLRPQTRRRQETQRGADLPRPTPTRRHPRHAPHQQALPSGSHRLTKDIGTPPAPTLTDSRTTSPYGSIMSHCQSRLIESDLVRLISPATRREAPIH</sequence>
<dbReference type="EMBL" id="BSFP01000053">
    <property type="protein sequence ID" value="GLL05104.1"/>
    <property type="molecule type" value="Genomic_DNA"/>
</dbReference>
<dbReference type="GO" id="GO:0004803">
    <property type="term" value="F:transposase activity"/>
    <property type="evidence" value="ECO:0007669"/>
    <property type="project" value="InterPro"/>
</dbReference>
<dbReference type="InterPro" id="IPR003346">
    <property type="entry name" value="Transposase_20"/>
</dbReference>
<dbReference type="Pfam" id="PF02371">
    <property type="entry name" value="Transposase_20"/>
    <property type="match status" value="1"/>
</dbReference>
<evidence type="ECO:0000256" key="1">
    <source>
        <dbReference type="SAM" id="MobiDB-lite"/>
    </source>
</evidence>
<proteinExistence type="predicted"/>
<reference evidence="3" key="2">
    <citation type="submission" date="2023-01" db="EMBL/GenBank/DDBJ databases">
        <authorList>
            <person name="Sun Q."/>
            <person name="Evtushenko L."/>
        </authorList>
    </citation>
    <scope>NUCLEOTIDE SEQUENCE</scope>
    <source>
        <strain evidence="3">VKM Ac-1321</strain>
    </source>
</reference>
<dbReference type="GO" id="GO:0003677">
    <property type="term" value="F:DNA binding"/>
    <property type="evidence" value="ECO:0007669"/>
    <property type="project" value="InterPro"/>
</dbReference>
<evidence type="ECO:0000313" key="3">
    <source>
        <dbReference type="EMBL" id="GLL05104.1"/>
    </source>
</evidence>